<evidence type="ECO:0000256" key="1">
    <source>
        <dbReference type="SAM" id="SignalP"/>
    </source>
</evidence>
<dbReference type="EMBL" id="CP107716">
    <property type="protein sequence ID" value="UYQ70814.1"/>
    <property type="molecule type" value="Genomic_DNA"/>
</dbReference>
<feature type="signal peptide" evidence="1">
    <location>
        <begin position="1"/>
        <end position="23"/>
    </location>
</feature>
<accession>A0ABY6IKB9</accession>
<dbReference type="PROSITE" id="PS51318">
    <property type="entry name" value="TAT"/>
    <property type="match status" value="1"/>
</dbReference>
<keyword evidence="1" id="KW-0732">Signal</keyword>
<reference evidence="3" key="1">
    <citation type="submission" date="2022-10" db="EMBL/GenBank/DDBJ databases">
        <title>YIM 151497 complete genome.</title>
        <authorList>
            <person name="Chen X."/>
        </authorList>
    </citation>
    <scope>NUCLEOTIDE SEQUENCE</scope>
    <source>
        <strain evidence="3">YIM 151497</strain>
    </source>
</reference>
<proteinExistence type="predicted"/>
<name>A0ABY6IKB9_9HYPH</name>
<feature type="chain" id="PRO_5047390818" evidence="1">
    <location>
        <begin position="24"/>
        <end position="201"/>
    </location>
</feature>
<dbReference type="PROSITE" id="PS51257">
    <property type="entry name" value="PROKAR_LIPOPROTEIN"/>
    <property type="match status" value="1"/>
</dbReference>
<dbReference type="Pfam" id="PF03886">
    <property type="entry name" value="ABC_trans_aux"/>
    <property type="match status" value="1"/>
</dbReference>
<sequence>MSAKIGRRAFLSMSAIGLTSTLAGCFSLGAIAPVTYDLTPGTPGPVARRSNRTIVVREPATISTYDTQRIVVRQPGGVLSYLSDSQWSDTLPMLVQTRMLQSFRDAGLTNIGKPTDPIALDVILSTDIRAFELDTTGGGAMARVALAIQLVSDRSRTVIASQTFSADVPSSSLDQANVVAALNSALDAILRQIVEWTATRI</sequence>
<dbReference type="InterPro" id="IPR005586">
    <property type="entry name" value="ABC_trans_aux"/>
</dbReference>
<keyword evidence="4" id="KW-1185">Reference proteome</keyword>
<dbReference type="RefSeq" id="WP_264224501.1">
    <property type="nucleotide sequence ID" value="NZ_CP107716.1"/>
</dbReference>
<dbReference type="InterPro" id="IPR006311">
    <property type="entry name" value="TAT_signal"/>
</dbReference>
<dbReference type="Gene3D" id="3.40.50.10610">
    <property type="entry name" value="ABC-type transport auxiliary lipoprotein component"/>
    <property type="match status" value="1"/>
</dbReference>
<feature type="domain" description="ABC-type transport auxiliary lipoprotein component" evidence="2">
    <location>
        <begin position="36"/>
        <end position="194"/>
    </location>
</feature>
<keyword evidence="3" id="KW-0449">Lipoprotein</keyword>
<evidence type="ECO:0000313" key="3">
    <source>
        <dbReference type="EMBL" id="UYQ70814.1"/>
    </source>
</evidence>
<protein>
    <submittedName>
        <fullName evidence="3">ABC-type transport auxiliary lipoprotein family protein</fullName>
    </submittedName>
</protein>
<evidence type="ECO:0000313" key="4">
    <source>
        <dbReference type="Proteomes" id="UP001163882"/>
    </source>
</evidence>
<dbReference type="Proteomes" id="UP001163882">
    <property type="component" value="Chromosome"/>
</dbReference>
<dbReference type="SUPFAM" id="SSF159594">
    <property type="entry name" value="XCC0632-like"/>
    <property type="match status" value="1"/>
</dbReference>
<gene>
    <name evidence="3" type="ORF">OF122_12140</name>
</gene>
<organism evidence="3 4">
    <name type="scientific">Pelagibacterium flavum</name>
    <dbReference type="NCBI Taxonomy" id="2984530"/>
    <lineage>
        <taxon>Bacteria</taxon>
        <taxon>Pseudomonadati</taxon>
        <taxon>Pseudomonadota</taxon>
        <taxon>Alphaproteobacteria</taxon>
        <taxon>Hyphomicrobiales</taxon>
        <taxon>Devosiaceae</taxon>
        <taxon>Pelagibacterium</taxon>
    </lineage>
</organism>
<evidence type="ECO:0000259" key="2">
    <source>
        <dbReference type="Pfam" id="PF03886"/>
    </source>
</evidence>